<keyword evidence="1" id="KW-1133">Transmembrane helix</keyword>
<evidence type="ECO:0000313" key="3">
    <source>
        <dbReference type="Proteomes" id="UP001260872"/>
    </source>
</evidence>
<organism evidence="2 3">
    <name type="scientific">Nesterenkonia flava</name>
    <dbReference type="NCBI Taxonomy" id="469799"/>
    <lineage>
        <taxon>Bacteria</taxon>
        <taxon>Bacillati</taxon>
        <taxon>Actinomycetota</taxon>
        <taxon>Actinomycetes</taxon>
        <taxon>Micrococcales</taxon>
        <taxon>Micrococcaceae</taxon>
        <taxon>Nesterenkonia</taxon>
    </lineage>
</organism>
<reference evidence="3" key="1">
    <citation type="submission" date="2023-07" db="EMBL/GenBank/DDBJ databases">
        <title>Description of three actinobacteria isolated from air of manufacturing shop in a pharmaceutical factory.</title>
        <authorList>
            <person name="Zhang D.-F."/>
        </authorList>
    </citation>
    <scope>NUCLEOTIDE SEQUENCE [LARGE SCALE GENOMIC DNA]</scope>
    <source>
        <strain evidence="3">CCTCC AB 207010</strain>
    </source>
</reference>
<evidence type="ECO:0000256" key="1">
    <source>
        <dbReference type="SAM" id="Phobius"/>
    </source>
</evidence>
<feature type="transmembrane region" description="Helical" evidence="1">
    <location>
        <begin position="17"/>
        <end position="38"/>
    </location>
</feature>
<dbReference type="Proteomes" id="UP001260872">
    <property type="component" value="Unassembled WGS sequence"/>
</dbReference>
<feature type="transmembrane region" description="Helical" evidence="1">
    <location>
        <begin position="58"/>
        <end position="77"/>
    </location>
</feature>
<dbReference type="RefSeq" id="WP_310536757.1">
    <property type="nucleotide sequence ID" value="NZ_BAAAOC010000022.1"/>
</dbReference>
<evidence type="ECO:0000313" key="2">
    <source>
        <dbReference type="EMBL" id="MDR5711374.1"/>
    </source>
</evidence>
<protein>
    <submittedName>
        <fullName evidence="2">DUF2243 domain-containing protein</fullName>
    </submittedName>
</protein>
<comment type="caution">
    <text evidence="2">The sequence shown here is derived from an EMBL/GenBank/DDBJ whole genome shotgun (WGS) entry which is preliminary data.</text>
</comment>
<keyword evidence="1" id="KW-0812">Transmembrane</keyword>
<dbReference type="InterPro" id="IPR018719">
    <property type="entry name" value="DUF2243_membrane"/>
</dbReference>
<proteinExistence type="predicted"/>
<sequence length="117" mass="12911">MTPVPNSGPQPRRSMGAAAMVGVGIMAAVDEIVFHQLLGWHHFYDRSTPEIGLFSDGLLHAAQLVLIVAGFFMIAELRHRRALVLRPAWAGFFLGAGGFQLFDGLVNHKLLRVHQIR</sequence>
<accession>A0ABU1FRV5</accession>
<name>A0ABU1FRV5_9MICC</name>
<dbReference type="EMBL" id="JAVKGT010000008">
    <property type="protein sequence ID" value="MDR5711374.1"/>
    <property type="molecule type" value="Genomic_DNA"/>
</dbReference>
<dbReference type="Pfam" id="PF10002">
    <property type="entry name" value="DUF2243"/>
    <property type="match status" value="1"/>
</dbReference>
<keyword evidence="3" id="KW-1185">Reference proteome</keyword>
<feature type="transmembrane region" description="Helical" evidence="1">
    <location>
        <begin position="84"/>
        <end position="102"/>
    </location>
</feature>
<keyword evidence="1" id="KW-0472">Membrane</keyword>
<gene>
    <name evidence="2" type="ORF">RH857_04395</name>
</gene>